<dbReference type="NCBIfam" id="TIGR00937">
    <property type="entry name" value="2A51"/>
    <property type="match status" value="1"/>
</dbReference>
<dbReference type="EMBL" id="JXQG01000067">
    <property type="protein sequence ID" value="KKZ10994.1"/>
    <property type="molecule type" value="Genomic_DNA"/>
</dbReference>
<feature type="transmembrane region" description="Helical" evidence="7">
    <location>
        <begin position="376"/>
        <end position="393"/>
    </location>
</feature>
<dbReference type="PATRIC" id="fig|1604020.3.peg.1883"/>
<evidence type="ECO:0000313" key="8">
    <source>
        <dbReference type="EMBL" id="KKZ10994.1"/>
    </source>
</evidence>
<dbReference type="PANTHER" id="PTHR33567">
    <property type="entry name" value="CHROMATE ION TRANSPORTER (EUROFUNG)"/>
    <property type="match status" value="1"/>
</dbReference>
<dbReference type="InterPro" id="IPR014047">
    <property type="entry name" value="Chr_Tranpt_l_chain"/>
</dbReference>
<dbReference type="PANTHER" id="PTHR33567:SF3">
    <property type="entry name" value="CHROMATE ION TRANSPORTER (EUROFUNG)"/>
    <property type="match status" value="1"/>
</dbReference>
<evidence type="ECO:0000313" key="9">
    <source>
        <dbReference type="Proteomes" id="UP000035067"/>
    </source>
</evidence>
<dbReference type="Proteomes" id="UP000035067">
    <property type="component" value="Unassembled WGS sequence"/>
</dbReference>
<keyword evidence="4 7" id="KW-0812">Transmembrane</keyword>
<feature type="transmembrane region" description="Helical" evidence="7">
    <location>
        <begin position="153"/>
        <end position="173"/>
    </location>
</feature>
<dbReference type="Pfam" id="PF02417">
    <property type="entry name" value="Chromate_transp"/>
    <property type="match status" value="2"/>
</dbReference>
<feature type="transmembrane region" description="Helical" evidence="7">
    <location>
        <begin position="185"/>
        <end position="207"/>
    </location>
</feature>
<name>A0A0G2J479_9SYNE</name>
<feature type="transmembrane region" description="Helical" evidence="7">
    <location>
        <begin position="76"/>
        <end position="98"/>
    </location>
</feature>
<dbReference type="PIRSF" id="PIRSF004810">
    <property type="entry name" value="ChrA"/>
    <property type="match status" value="1"/>
</dbReference>
<evidence type="ECO:0000256" key="6">
    <source>
        <dbReference type="ARBA" id="ARBA00023136"/>
    </source>
</evidence>
<comment type="subcellular location">
    <subcellularLocation>
        <location evidence="1">Cell membrane</location>
        <topology evidence="1">Multi-pass membrane protein</topology>
    </subcellularLocation>
</comment>
<feature type="transmembrane region" description="Helical" evidence="7">
    <location>
        <begin position="240"/>
        <end position="264"/>
    </location>
</feature>
<evidence type="ECO:0000256" key="2">
    <source>
        <dbReference type="ARBA" id="ARBA00005262"/>
    </source>
</evidence>
<evidence type="ECO:0008006" key="10">
    <source>
        <dbReference type="Google" id="ProtNLM"/>
    </source>
</evidence>
<feature type="transmembrane region" description="Helical" evidence="7">
    <location>
        <begin position="213"/>
        <end position="233"/>
    </location>
</feature>
<proteinExistence type="inferred from homology"/>
<feature type="transmembrane region" description="Helical" evidence="7">
    <location>
        <begin position="284"/>
        <end position="310"/>
    </location>
</feature>
<evidence type="ECO:0000256" key="5">
    <source>
        <dbReference type="ARBA" id="ARBA00022989"/>
    </source>
</evidence>
<gene>
    <name evidence="8" type="ORF">TE42_08990</name>
</gene>
<keyword evidence="5 7" id="KW-1133">Transmembrane helix</keyword>
<feature type="transmembrane region" description="Helical" evidence="7">
    <location>
        <begin position="322"/>
        <end position="341"/>
    </location>
</feature>
<protein>
    <recommendedName>
        <fullName evidence="10">Chromate transporter</fullName>
    </recommendedName>
</protein>
<comment type="caution">
    <text evidence="8">The sequence shown here is derived from an EMBL/GenBank/DDBJ whole genome shotgun (WGS) entry which is preliminary data.</text>
</comment>
<comment type="similarity">
    <text evidence="2">Belongs to the chromate ion transporter (CHR) (TC 2.A.51) family.</text>
</comment>
<evidence type="ECO:0000256" key="3">
    <source>
        <dbReference type="ARBA" id="ARBA00022475"/>
    </source>
</evidence>
<evidence type="ECO:0000256" key="4">
    <source>
        <dbReference type="ARBA" id="ARBA00022692"/>
    </source>
</evidence>
<dbReference type="GO" id="GO:0015109">
    <property type="term" value="F:chromate transmembrane transporter activity"/>
    <property type="evidence" value="ECO:0007669"/>
    <property type="project" value="InterPro"/>
</dbReference>
<feature type="transmembrane region" description="Helical" evidence="7">
    <location>
        <begin position="12"/>
        <end position="30"/>
    </location>
</feature>
<organism evidence="8 9">
    <name type="scientific">Candidatus Synechococcus spongiarum SP3</name>
    <dbReference type="NCBI Taxonomy" id="1604020"/>
    <lineage>
        <taxon>Bacteria</taxon>
        <taxon>Bacillati</taxon>
        <taxon>Cyanobacteriota</taxon>
        <taxon>Cyanophyceae</taxon>
        <taxon>Synechococcales</taxon>
        <taxon>Synechococcaceae</taxon>
        <taxon>Synechococcus</taxon>
    </lineage>
</organism>
<dbReference type="InterPro" id="IPR003370">
    <property type="entry name" value="Chromate_transpt"/>
</dbReference>
<keyword evidence="6 7" id="KW-0472">Membrane</keyword>
<sequence length="394" mass="41802">MNRPSWSELIRVFLRIGLLGFGGPQAHMALMRDQVVWQRQWVSTQAFAEGVALCETLPGPASSQLAMVLGWLCRGAWGGLVSGFCFLLPGLMIVLLLSELWRRGQAMASLITVLVVVKPVVAAVIWAFVARLMGQQRRPWQQAMAVSVAFGGLLHQFSPLVLPAGLLLLAAGAANSWRTAMGGTLLLLPGLAPWWAGLGWVQAPWFWLVQLTWVFLQAGVLVFGGGLVIIPLLQDQVVELGWLSGAQFLDGVAIGQVSPGPVVLTSTFVGYQAGWASGGGLTTAMLGALVATAAIFLPSTLFILVGTPLLQRIRRNASVQRFLDGILAGVPGAVAGAAIPLTWASLQAEEPRISLALLALFCTSLLLNCWLKPSQLVLLGLGLGLVMALLPGVL</sequence>
<evidence type="ECO:0000256" key="7">
    <source>
        <dbReference type="SAM" id="Phobius"/>
    </source>
</evidence>
<accession>A0A0G2J479</accession>
<keyword evidence="3" id="KW-1003">Cell membrane</keyword>
<evidence type="ECO:0000256" key="1">
    <source>
        <dbReference type="ARBA" id="ARBA00004651"/>
    </source>
</evidence>
<reference evidence="8 9" key="1">
    <citation type="submission" date="2015-01" db="EMBL/GenBank/DDBJ databases">
        <title>Lifestyle Evolution in Cyanobacterial Symbionts of Sponges.</title>
        <authorList>
            <person name="Burgsdorf I."/>
            <person name="Slaby B.M."/>
            <person name="Handley K.M."/>
            <person name="Haber M."/>
            <person name="Blom J."/>
            <person name="Marshall C.W."/>
            <person name="Gilbert J.A."/>
            <person name="Hentschel U."/>
            <person name="Steindler L."/>
        </authorList>
    </citation>
    <scope>NUCLEOTIDE SEQUENCE [LARGE SCALE GENOMIC DNA]</scope>
    <source>
        <strain evidence="8">SP3</strain>
    </source>
</reference>
<feature type="transmembrane region" description="Helical" evidence="7">
    <location>
        <begin position="110"/>
        <end position="133"/>
    </location>
</feature>
<dbReference type="AlphaFoldDB" id="A0A0G2J479"/>
<feature type="transmembrane region" description="Helical" evidence="7">
    <location>
        <begin position="353"/>
        <end position="371"/>
    </location>
</feature>
<dbReference type="GO" id="GO:0005886">
    <property type="term" value="C:plasma membrane"/>
    <property type="evidence" value="ECO:0007669"/>
    <property type="project" value="UniProtKB-SubCell"/>
</dbReference>